<dbReference type="PROSITE" id="PS50011">
    <property type="entry name" value="PROTEIN_KINASE_DOM"/>
    <property type="match status" value="1"/>
</dbReference>
<dbReference type="GO" id="GO:0005524">
    <property type="term" value="F:ATP binding"/>
    <property type="evidence" value="ECO:0007669"/>
    <property type="project" value="InterPro"/>
</dbReference>
<dbReference type="InterPro" id="IPR045162">
    <property type="entry name" value="Vps15-like"/>
</dbReference>
<dbReference type="SUPFAM" id="SSF56112">
    <property type="entry name" value="Protein kinase-like (PK-like)"/>
    <property type="match status" value="1"/>
</dbReference>
<dbReference type="Pfam" id="PF22956">
    <property type="entry name" value="VPS15-like_hel"/>
    <property type="match status" value="1"/>
</dbReference>
<dbReference type="AlphaFoldDB" id="A0A914HJH8"/>
<keyword evidence="5" id="KW-1185">Reference proteome</keyword>
<evidence type="ECO:0000256" key="1">
    <source>
        <dbReference type="ARBA" id="ARBA00022574"/>
    </source>
</evidence>
<dbReference type="SUPFAM" id="SSF48371">
    <property type="entry name" value="ARM repeat"/>
    <property type="match status" value="1"/>
</dbReference>
<evidence type="ECO:0000256" key="3">
    <source>
        <dbReference type="SAM" id="MobiDB-lite"/>
    </source>
</evidence>
<dbReference type="PANTHER" id="PTHR17583">
    <property type="entry name" value="PHOSPHOINOSITIDE 3-KINASE REGULATORY SUBUNIT 4"/>
    <property type="match status" value="1"/>
</dbReference>
<evidence type="ECO:0000256" key="2">
    <source>
        <dbReference type="ARBA" id="ARBA00022737"/>
    </source>
</evidence>
<dbReference type="GO" id="GO:0034272">
    <property type="term" value="C:phosphatidylinositol 3-kinase complex, class III, type II"/>
    <property type="evidence" value="ECO:0007669"/>
    <property type="project" value="TreeGrafter"/>
</dbReference>
<proteinExistence type="predicted"/>
<dbReference type="GO" id="GO:0071561">
    <property type="term" value="C:nucleus-vacuole junction"/>
    <property type="evidence" value="ECO:0007669"/>
    <property type="project" value="TreeGrafter"/>
</dbReference>
<dbReference type="WBParaSite" id="Gr19_v10_g2043.t1">
    <property type="protein sequence ID" value="Gr19_v10_g2043.t1"/>
    <property type="gene ID" value="Gr19_v10_g2043"/>
</dbReference>
<sequence>MDCISIAQSIGPQNVLVSSSLWIQLTDFAPFKPALLPFDNPSDFTFFFDTDRRRHCYLAPERFRDSEELEARASAVAGDFPNFYECLTEAMDIFAMGCLLVELLSDGRQIAFNLPQAIDYKNADEHTAKFFLKRLLSAVPDTEFRPLIAIMLFVERDNYMALLRDEDAANFVLFINIICAALRSCCSLTAKMDALSLLHQISKISTPVIIFERIVPYLAHSISDHFPLVRAEAILILCDILSTCANSIPPDECRLLIARWTQMMAEQKRRNKEARERRKAAAKCGGRY</sequence>
<dbReference type="GO" id="GO:0016236">
    <property type="term" value="P:macroautophagy"/>
    <property type="evidence" value="ECO:0007669"/>
    <property type="project" value="InterPro"/>
</dbReference>
<keyword evidence="1" id="KW-0853">WD repeat</keyword>
<dbReference type="InterPro" id="IPR055231">
    <property type="entry name" value="2AA_helical"/>
</dbReference>
<feature type="domain" description="Protein kinase" evidence="4">
    <location>
        <begin position="1"/>
        <end position="160"/>
    </location>
</feature>
<evidence type="ECO:0000259" key="4">
    <source>
        <dbReference type="PROSITE" id="PS50011"/>
    </source>
</evidence>
<feature type="compositionally biased region" description="Basic residues" evidence="3">
    <location>
        <begin position="269"/>
        <end position="281"/>
    </location>
</feature>
<dbReference type="GO" id="GO:0034271">
    <property type="term" value="C:phosphatidylinositol 3-kinase complex, class III, type I"/>
    <property type="evidence" value="ECO:0007669"/>
    <property type="project" value="TreeGrafter"/>
</dbReference>
<dbReference type="GO" id="GO:0004674">
    <property type="term" value="F:protein serine/threonine kinase activity"/>
    <property type="evidence" value="ECO:0007669"/>
    <property type="project" value="InterPro"/>
</dbReference>
<keyword evidence="2" id="KW-0677">Repeat</keyword>
<organism evidence="5 6">
    <name type="scientific">Globodera rostochiensis</name>
    <name type="common">Golden nematode worm</name>
    <name type="synonym">Heterodera rostochiensis</name>
    <dbReference type="NCBI Taxonomy" id="31243"/>
    <lineage>
        <taxon>Eukaryota</taxon>
        <taxon>Metazoa</taxon>
        <taxon>Ecdysozoa</taxon>
        <taxon>Nematoda</taxon>
        <taxon>Chromadorea</taxon>
        <taxon>Rhabditida</taxon>
        <taxon>Tylenchina</taxon>
        <taxon>Tylenchomorpha</taxon>
        <taxon>Tylenchoidea</taxon>
        <taxon>Heteroderidae</taxon>
        <taxon>Heteroderinae</taxon>
        <taxon>Globodera</taxon>
    </lineage>
</organism>
<dbReference type="PANTHER" id="PTHR17583:SF0">
    <property type="entry name" value="PHOSPHOINOSITIDE 3-KINASE REGULATORY SUBUNIT 4"/>
    <property type="match status" value="1"/>
</dbReference>
<dbReference type="GO" id="GO:0005770">
    <property type="term" value="C:late endosome"/>
    <property type="evidence" value="ECO:0007669"/>
    <property type="project" value="TreeGrafter"/>
</dbReference>
<name>A0A914HJH8_GLORO</name>
<protein>
    <submittedName>
        <fullName evidence="6">Protein kinase domain-containing protein</fullName>
    </submittedName>
</protein>
<dbReference type="InterPro" id="IPR016024">
    <property type="entry name" value="ARM-type_fold"/>
</dbReference>
<dbReference type="Gene3D" id="1.10.510.10">
    <property type="entry name" value="Transferase(Phosphotransferase) domain 1"/>
    <property type="match status" value="1"/>
</dbReference>
<dbReference type="Proteomes" id="UP000887572">
    <property type="component" value="Unplaced"/>
</dbReference>
<feature type="region of interest" description="Disordered" evidence="3">
    <location>
        <begin position="268"/>
        <end position="288"/>
    </location>
</feature>
<accession>A0A914HJH8</accession>
<reference evidence="6" key="1">
    <citation type="submission" date="2022-11" db="UniProtKB">
        <authorList>
            <consortium name="WormBaseParasite"/>
        </authorList>
    </citation>
    <scope>IDENTIFICATION</scope>
</reference>
<dbReference type="GO" id="GO:0006623">
    <property type="term" value="P:protein targeting to vacuole"/>
    <property type="evidence" value="ECO:0007669"/>
    <property type="project" value="TreeGrafter"/>
</dbReference>
<dbReference type="InterPro" id="IPR011009">
    <property type="entry name" value="Kinase-like_dom_sf"/>
</dbReference>
<dbReference type="GO" id="GO:0045324">
    <property type="term" value="P:late endosome to vacuole transport"/>
    <property type="evidence" value="ECO:0007669"/>
    <property type="project" value="InterPro"/>
</dbReference>
<evidence type="ECO:0000313" key="5">
    <source>
        <dbReference type="Proteomes" id="UP000887572"/>
    </source>
</evidence>
<dbReference type="InterPro" id="IPR000719">
    <property type="entry name" value="Prot_kinase_dom"/>
</dbReference>
<evidence type="ECO:0000313" key="6">
    <source>
        <dbReference type="WBParaSite" id="Gr19_v10_g2043.t1"/>
    </source>
</evidence>